<dbReference type="PANTHER" id="PTHR10848">
    <property type="entry name" value="MEIOTIC RECOMBINATION PROTEIN SPO11"/>
    <property type="match status" value="1"/>
</dbReference>
<evidence type="ECO:0000259" key="11">
    <source>
        <dbReference type="Pfam" id="PF21180"/>
    </source>
</evidence>
<feature type="domain" description="Spo11/DNA topoisomerase VI subunit A N-terminal" evidence="10">
    <location>
        <begin position="94"/>
        <end position="155"/>
    </location>
</feature>
<dbReference type="PANTHER" id="PTHR10848:SF0">
    <property type="entry name" value="MEIOTIC RECOMBINATION PROTEIN SPO11"/>
    <property type="match status" value="1"/>
</dbReference>
<feature type="domain" description="Topoisomerase 6 subunit A/Spo11 TOPRIM" evidence="11">
    <location>
        <begin position="202"/>
        <end position="275"/>
    </location>
</feature>
<dbReference type="Gene3D" id="3.40.1360.10">
    <property type="match status" value="1"/>
</dbReference>
<dbReference type="EC" id="5.6.2.2" evidence="4"/>
<dbReference type="OrthoDB" id="5377392at2759"/>
<keyword evidence="8" id="KW-0238">DNA-binding</keyword>
<keyword evidence="9" id="KW-0413">Isomerase</keyword>
<reference evidence="13" key="2">
    <citation type="journal article" date="2013" name="G3 (Bethesda)">
        <title>Genomes of Ashbya fungi isolated from insects reveal four mating-type loci, numerous translocations, lack of transposons, and distinct gene duplications.</title>
        <authorList>
            <person name="Dietrich F.S."/>
            <person name="Voegeli S."/>
            <person name="Kuo S."/>
            <person name="Philippsen P."/>
        </authorList>
    </citation>
    <scope>GENOME REANNOTATION</scope>
    <source>
        <strain evidence="13">ATCC 10895 / CBS 109.51 / FGSC 9923 / NRRL Y-1056</strain>
    </source>
</reference>
<dbReference type="InterPro" id="IPR034136">
    <property type="entry name" value="TOPRIM_Topo6A/Spo11"/>
</dbReference>
<dbReference type="eggNOG" id="KOG2795">
    <property type="taxonomic scope" value="Eukaryota"/>
</dbReference>
<dbReference type="GeneID" id="4620270"/>
<dbReference type="Pfam" id="PF04406">
    <property type="entry name" value="TP6A_N"/>
    <property type="match status" value="1"/>
</dbReference>
<dbReference type="RefSeq" id="NP_984121.1">
    <property type="nucleotide sequence ID" value="NM_209474.1"/>
</dbReference>
<keyword evidence="6" id="KW-0460">Magnesium</keyword>
<dbReference type="GO" id="GO:0000228">
    <property type="term" value="C:nuclear chromosome"/>
    <property type="evidence" value="ECO:0000318"/>
    <property type="project" value="GO_Central"/>
</dbReference>
<keyword evidence="13" id="KW-1185">Reference proteome</keyword>
<dbReference type="GO" id="GO:0007131">
    <property type="term" value="P:reciprocal meiotic recombination"/>
    <property type="evidence" value="ECO:0000318"/>
    <property type="project" value="GO_Central"/>
</dbReference>
<organism evidence="12 13">
    <name type="scientific">Eremothecium gossypii (strain ATCC 10895 / CBS 109.51 / FGSC 9923 / NRRL Y-1056)</name>
    <name type="common">Yeast</name>
    <name type="synonym">Ashbya gossypii</name>
    <dbReference type="NCBI Taxonomy" id="284811"/>
    <lineage>
        <taxon>Eukaryota</taxon>
        <taxon>Fungi</taxon>
        <taxon>Dikarya</taxon>
        <taxon>Ascomycota</taxon>
        <taxon>Saccharomycotina</taxon>
        <taxon>Saccharomycetes</taxon>
        <taxon>Saccharomycetales</taxon>
        <taxon>Saccharomycetaceae</taxon>
        <taxon>Eremothecium</taxon>
    </lineage>
</organism>
<comment type="similarity">
    <text evidence="3">Belongs to the TOP6A family.</text>
</comment>
<evidence type="ECO:0000256" key="3">
    <source>
        <dbReference type="ARBA" id="ARBA00006559"/>
    </source>
</evidence>
<accession>Q75A93</accession>
<dbReference type="STRING" id="284811.Q75A93"/>
<evidence type="ECO:0000256" key="8">
    <source>
        <dbReference type="ARBA" id="ARBA00023125"/>
    </source>
</evidence>
<name>Q75A93_EREGS</name>
<evidence type="ECO:0000256" key="4">
    <source>
        <dbReference type="ARBA" id="ARBA00012895"/>
    </source>
</evidence>
<evidence type="ECO:0000256" key="5">
    <source>
        <dbReference type="ARBA" id="ARBA00022723"/>
    </source>
</evidence>
<evidence type="ECO:0000313" key="13">
    <source>
        <dbReference type="Proteomes" id="UP000000591"/>
    </source>
</evidence>
<sequence length="364" mass="40286">MVSLRHSLRELMDEHGTRGKLLNALQHTAKREIQLGPRTPVDRIEAEVGMALDLIKNAMQLNAVPVVIKLVRCDGRCSRIVYPARGSTTSAGARRAATFVSVLKTVHTRMRSRQTATVRDVFYGNVELYGRQQVVVDWLVALEQCFGVEKSVFRILAAQKGLVHVPVPLEVEGQELKGVGLIPYVSDSSCVSCKQWDAVEAVIVVEKEAVFHRLTRAAAYCSNKIIITGKGYPDQLTRVFLYRLLASAPRNVAVRAIADSDPYGIDIVLKYCGASPAPGMQRFDYGGIFIRDLIDAGVCANPVTEGCTLQDMSLREWKMAQKMLIALCNEGERGYLSNSGAASIRRELQWQLLSFKKGEMNAIM</sequence>
<dbReference type="InterPro" id="IPR013049">
    <property type="entry name" value="Spo11/TopoVI_A_N"/>
</dbReference>
<dbReference type="InterPro" id="IPR002815">
    <property type="entry name" value="Spo11/TopoVI_A"/>
</dbReference>
<dbReference type="GO" id="GO:0005524">
    <property type="term" value="F:ATP binding"/>
    <property type="evidence" value="ECO:0007669"/>
    <property type="project" value="InterPro"/>
</dbReference>
<comment type="catalytic activity">
    <reaction evidence="1">
        <text>ATP-dependent breakage, passage and rejoining of double-stranded DNA.</text>
        <dbReference type="EC" id="5.6.2.2"/>
    </reaction>
</comment>
<gene>
    <name evidence="12" type="ORF">AGOS_ADR025W</name>
</gene>
<dbReference type="InterPro" id="IPR036388">
    <property type="entry name" value="WH-like_DNA-bd_sf"/>
</dbReference>
<dbReference type="PRINTS" id="PR01550">
    <property type="entry name" value="TOP6AFAMILY"/>
</dbReference>
<dbReference type="HOGENOM" id="CLU_037229_2_1_1"/>
<evidence type="ECO:0000256" key="1">
    <source>
        <dbReference type="ARBA" id="ARBA00000185"/>
    </source>
</evidence>
<evidence type="ECO:0000256" key="7">
    <source>
        <dbReference type="ARBA" id="ARBA00023029"/>
    </source>
</evidence>
<dbReference type="Gene3D" id="1.10.10.10">
    <property type="entry name" value="Winged helix-like DNA-binding domain superfamily/Winged helix DNA-binding domain"/>
    <property type="match status" value="1"/>
</dbReference>
<keyword evidence="7" id="KW-0799">Topoisomerase</keyword>
<protein>
    <recommendedName>
        <fullName evidence="4">DNA topoisomerase (ATP-hydrolyzing)</fullName>
        <ecNumber evidence="4">5.6.2.2</ecNumber>
    </recommendedName>
</protein>
<dbReference type="GO" id="GO:0003918">
    <property type="term" value="F:DNA topoisomerase type II (double strand cut, ATP-hydrolyzing) activity"/>
    <property type="evidence" value="ECO:0007669"/>
    <property type="project" value="UniProtKB-EC"/>
</dbReference>
<dbReference type="EMBL" id="AE016817">
    <property type="protein sequence ID" value="AAS51945.1"/>
    <property type="molecule type" value="Genomic_DNA"/>
</dbReference>
<dbReference type="SUPFAM" id="SSF56726">
    <property type="entry name" value="DNA topoisomerase IV, alpha subunit"/>
    <property type="match status" value="1"/>
</dbReference>
<proteinExistence type="inferred from homology"/>
<dbReference type="OMA" id="ERMIPES"/>
<dbReference type="GO" id="GO:0046872">
    <property type="term" value="F:metal ion binding"/>
    <property type="evidence" value="ECO:0007669"/>
    <property type="project" value="UniProtKB-KW"/>
</dbReference>
<dbReference type="GO" id="GO:0003677">
    <property type="term" value="F:DNA binding"/>
    <property type="evidence" value="ECO:0000318"/>
    <property type="project" value="GO_Central"/>
</dbReference>
<evidence type="ECO:0000256" key="6">
    <source>
        <dbReference type="ARBA" id="ARBA00022842"/>
    </source>
</evidence>
<dbReference type="AlphaFoldDB" id="Q75A93"/>
<dbReference type="FunCoup" id="Q75A93">
    <property type="interactions" value="848"/>
</dbReference>
<dbReference type="KEGG" id="ago:AGOS_ADR025W"/>
<dbReference type="CDD" id="cd00223">
    <property type="entry name" value="TOPRIM_TopoIIB_SPO"/>
    <property type="match status" value="1"/>
</dbReference>
<evidence type="ECO:0000313" key="12">
    <source>
        <dbReference type="EMBL" id="AAS51945.1"/>
    </source>
</evidence>
<dbReference type="InterPro" id="IPR036078">
    <property type="entry name" value="Spo11/TopoVI_A_sf"/>
</dbReference>
<dbReference type="Pfam" id="PF21180">
    <property type="entry name" value="TOP6A-Spo11_Toprim"/>
    <property type="match status" value="1"/>
</dbReference>
<keyword evidence="5" id="KW-0479">Metal-binding</keyword>
<reference evidence="12 13" key="1">
    <citation type="journal article" date="2004" name="Science">
        <title>The Ashbya gossypii genome as a tool for mapping the ancient Saccharomyces cerevisiae genome.</title>
        <authorList>
            <person name="Dietrich F.S."/>
            <person name="Voegeli S."/>
            <person name="Brachat S."/>
            <person name="Lerch A."/>
            <person name="Gates K."/>
            <person name="Steiner S."/>
            <person name="Mohr C."/>
            <person name="Pohlmann R."/>
            <person name="Luedi P."/>
            <person name="Choi S."/>
            <person name="Wing R.A."/>
            <person name="Flavier A."/>
            <person name="Gaffney T.D."/>
            <person name="Philippsen P."/>
        </authorList>
    </citation>
    <scope>NUCLEOTIDE SEQUENCE [LARGE SCALE GENOMIC DNA]</scope>
    <source>
        <strain evidence="13">ATCC 10895 / CBS 109.51 / FGSC 9923 / NRRL Y-1056</strain>
    </source>
</reference>
<comment type="cofactor">
    <cofactor evidence="2">
        <name>Mg(2+)</name>
        <dbReference type="ChEBI" id="CHEBI:18420"/>
    </cofactor>
</comment>
<evidence type="ECO:0000256" key="2">
    <source>
        <dbReference type="ARBA" id="ARBA00001946"/>
    </source>
</evidence>
<evidence type="ECO:0000259" key="10">
    <source>
        <dbReference type="Pfam" id="PF04406"/>
    </source>
</evidence>
<dbReference type="GO" id="GO:0000706">
    <property type="term" value="P:meiotic DNA double-strand break processing"/>
    <property type="evidence" value="ECO:0000318"/>
    <property type="project" value="GO_Central"/>
</dbReference>
<dbReference type="InParanoid" id="Q75A93"/>
<evidence type="ECO:0000256" key="9">
    <source>
        <dbReference type="ARBA" id="ARBA00023235"/>
    </source>
</evidence>
<dbReference type="Proteomes" id="UP000000591">
    <property type="component" value="Chromosome IV"/>
</dbReference>
<dbReference type="GO" id="GO:0042138">
    <property type="term" value="P:meiotic DNA double-strand break formation"/>
    <property type="evidence" value="ECO:0000318"/>
    <property type="project" value="GO_Central"/>
</dbReference>